<dbReference type="EMBL" id="MT630876">
    <property type="protein sequence ID" value="QNO43929.1"/>
    <property type="molecule type" value="Genomic_DNA"/>
</dbReference>
<dbReference type="EMBL" id="MT630854">
    <property type="protein sequence ID" value="QNO43718.1"/>
    <property type="molecule type" value="Genomic_DNA"/>
</dbReference>
<dbReference type="EMBL" id="MT630989">
    <property type="protein sequence ID" value="QNO44615.1"/>
    <property type="molecule type" value="Genomic_DNA"/>
</dbReference>
<evidence type="ECO:0000313" key="5">
    <source>
        <dbReference type="EMBL" id="QNO45214.1"/>
    </source>
</evidence>
<evidence type="ECO:0000313" key="4">
    <source>
        <dbReference type="EMBL" id="QNO44615.1"/>
    </source>
</evidence>
<dbReference type="EMBL" id="MT631079">
    <property type="protein sequence ID" value="QNO45214.1"/>
    <property type="molecule type" value="Genomic_DNA"/>
</dbReference>
<sequence length="402" mass="45962">MIEADGRSFTTPGAYAPPGHINIAENKPIFAVNKVLSVREWLPLTGNTLPFSLIPGNIIALIKGNLSIEEAVDLTSERAEESVIQAILREERYSLRDERKQPWSVKTRRPFRGVTDKVEISFRAMLELAERVAKELKAPLKTSKKGRPVVYDRIKLAAAILVKGMRSFVDLSAELSNVQYDMVLDESERYPSPSELHNIFTQIPVEWMEEALQRLDDLSKEEFSKFEENLDTFVIDGSALSGDTLVERVVLTKIRLIRDYFQYQALVRIATNTIRSIKKHSNKIGDIIRSLPAGSIVLADPEYDVEENYRVADESPIELQVKQRKGAAKKSRRKAARSRFERKKYNRRKLGERPFGNIESRRSKCYYKLPESKLKGAIIIGCTHNIIAYFKNKAWCSRFVKL</sequence>
<reference evidence="1" key="1">
    <citation type="submission" date="2020-06" db="EMBL/GenBank/DDBJ databases">
        <title>Unique genomic features of the anaerobic methanotrophic archaea.</title>
        <authorList>
            <person name="Chadwick G.L."/>
            <person name="Skennerton C.T."/>
            <person name="Laso-Perez R."/>
            <person name="Leu A.O."/>
            <person name="Speth D.R."/>
            <person name="Yu H."/>
            <person name="Morgan-Lang C."/>
            <person name="Hatzenpichler R."/>
            <person name="Goudeau D."/>
            <person name="Malmstrom R."/>
            <person name="Brazelton W.J."/>
            <person name="Woyke T."/>
            <person name="Hallam S.J."/>
            <person name="Tyson G.W."/>
            <person name="Wegener G."/>
            <person name="Boetius A."/>
            <person name="Orphan V."/>
        </authorList>
    </citation>
    <scope>NUCLEOTIDE SEQUENCE</scope>
</reference>
<evidence type="ECO:0000313" key="2">
    <source>
        <dbReference type="EMBL" id="QNO43929.1"/>
    </source>
</evidence>
<proteinExistence type="predicted"/>
<gene>
    <name evidence="3" type="ORF">ELEJOALA_00028</name>
    <name evidence="4" type="ORF">JBICLBBK_00019</name>
    <name evidence="5" type="ORF">KDMJNAGO_00028</name>
    <name evidence="2" type="ORF">NANOEKIO_00028</name>
    <name evidence="1" type="ORF">PLNDPPDD_00002</name>
</gene>
<protein>
    <submittedName>
        <fullName evidence="1">Uncharacterized protein</fullName>
    </submittedName>
</protein>
<name>A0A7G9Y6T4_9EURY</name>
<evidence type="ECO:0000313" key="1">
    <source>
        <dbReference type="EMBL" id="QNO43718.1"/>
    </source>
</evidence>
<evidence type="ECO:0000313" key="3">
    <source>
        <dbReference type="EMBL" id="QNO44482.1"/>
    </source>
</evidence>
<dbReference type="AlphaFoldDB" id="A0A7G9Y6T4"/>
<accession>A0A7G9Y6T4</accession>
<organism evidence="1">
    <name type="scientific">Candidatus Methanogaster sp. ANME-2c ERB4</name>
    <dbReference type="NCBI Taxonomy" id="2759911"/>
    <lineage>
        <taxon>Archaea</taxon>
        <taxon>Methanobacteriati</taxon>
        <taxon>Methanobacteriota</taxon>
        <taxon>Stenosarchaea group</taxon>
        <taxon>Methanomicrobia</taxon>
        <taxon>Methanosarcinales</taxon>
        <taxon>ANME-2 cluster</taxon>
        <taxon>Candidatus Methanogasteraceae</taxon>
        <taxon>Candidatus Methanogaster</taxon>
    </lineage>
</organism>
<dbReference type="EMBL" id="MT630974">
    <property type="protein sequence ID" value="QNO44482.1"/>
    <property type="molecule type" value="Genomic_DNA"/>
</dbReference>